<dbReference type="Pfam" id="PF11148">
    <property type="entry name" value="DUF2922"/>
    <property type="match status" value="1"/>
</dbReference>
<feature type="region of interest" description="Disordered" evidence="1">
    <location>
        <begin position="165"/>
        <end position="220"/>
    </location>
</feature>
<dbReference type="EMBL" id="JARPYI010000005">
    <property type="protein sequence ID" value="MDT2600298.1"/>
    <property type="molecule type" value="Genomic_DNA"/>
</dbReference>
<feature type="compositionally biased region" description="Basic and acidic residues" evidence="1">
    <location>
        <begin position="78"/>
        <end position="92"/>
    </location>
</feature>
<evidence type="ECO:0000256" key="1">
    <source>
        <dbReference type="SAM" id="MobiDB-lite"/>
    </source>
</evidence>
<dbReference type="Proteomes" id="UP001252875">
    <property type="component" value="Unassembled WGS sequence"/>
</dbReference>
<keyword evidence="3" id="KW-1185">Reference proteome</keyword>
<dbReference type="RefSeq" id="WP_311822274.1">
    <property type="nucleotide sequence ID" value="NZ_JARPYF010000005.1"/>
</dbReference>
<feature type="region of interest" description="Disordered" evidence="1">
    <location>
        <begin position="78"/>
        <end position="97"/>
    </location>
</feature>
<name>A0ABU3EZK3_9ENTE</name>
<comment type="caution">
    <text evidence="2">The sequence shown here is derived from an EMBL/GenBank/DDBJ whole genome shotgun (WGS) entry which is preliminary data.</text>
</comment>
<dbReference type="InterPro" id="IPR021321">
    <property type="entry name" value="DUF2922"/>
</dbReference>
<protein>
    <recommendedName>
        <fullName evidence="4">DUF2922 family protein</fullName>
    </recommendedName>
</protein>
<accession>A0ABU3EZK3</accession>
<evidence type="ECO:0000313" key="2">
    <source>
        <dbReference type="EMBL" id="MDT2600298.1"/>
    </source>
</evidence>
<feature type="compositionally biased region" description="Basic and acidic residues" evidence="1">
    <location>
        <begin position="186"/>
        <end position="197"/>
    </location>
</feature>
<organism evidence="2 3">
    <name type="scientific">Enterococcus hulanensis</name>
    <dbReference type="NCBI Taxonomy" id="2559929"/>
    <lineage>
        <taxon>Bacteria</taxon>
        <taxon>Bacillati</taxon>
        <taxon>Bacillota</taxon>
        <taxon>Bacilli</taxon>
        <taxon>Lactobacillales</taxon>
        <taxon>Enterococcaceae</taxon>
        <taxon>Enterococcus</taxon>
    </lineage>
</organism>
<gene>
    <name evidence="2" type="ORF">P7D85_10970</name>
</gene>
<evidence type="ECO:0000313" key="3">
    <source>
        <dbReference type="Proteomes" id="UP001252875"/>
    </source>
</evidence>
<sequence length="220" mass="24712">MTHDLVATFTNSLGKEHDWTYKGLDASVPIPQIKEACELLTSLDIFEKDGVKLFDSVVTAKIVTTTDTTLFDDEAEPVEKQSTEKFTDKSTTEGETVGIPATYPKATVDNVDKPEENYSHSLFSVDKSALLLAKPADKREISSSLKLNTQLNGKEALAQITNESAAMPVEQRQMPDPSPNLQEPEEQPKPRIRLLDRLRRRRNRNKEDPFVRPPDDDTRS</sequence>
<reference evidence="2 3" key="1">
    <citation type="submission" date="2023-03" db="EMBL/GenBank/DDBJ databases">
        <authorList>
            <person name="Shen W."/>
            <person name="Cai J."/>
        </authorList>
    </citation>
    <scope>NUCLEOTIDE SEQUENCE [LARGE SCALE GENOMIC DNA]</scope>
    <source>
        <strain evidence="2 3">D6-4</strain>
    </source>
</reference>
<feature type="compositionally biased region" description="Basic and acidic residues" evidence="1">
    <location>
        <begin position="205"/>
        <end position="220"/>
    </location>
</feature>
<proteinExistence type="predicted"/>
<evidence type="ECO:0008006" key="4">
    <source>
        <dbReference type="Google" id="ProtNLM"/>
    </source>
</evidence>